<dbReference type="Pfam" id="PF00249">
    <property type="entry name" value="Myb_DNA-binding"/>
    <property type="match status" value="2"/>
</dbReference>
<feature type="compositionally biased region" description="Low complexity" evidence="9">
    <location>
        <begin position="169"/>
        <end position="181"/>
    </location>
</feature>
<evidence type="ECO:0000256" key="3">
    <source>
        <dbReference type="ARBA" id="ARBA00023015"/>
    </source>
</evidence>
<comment type="subcellular location">
    <subcellularLocation>
        <location evidence="1">Nucleus</location>
    </subcellularLocation>
</comment>
<feature type="region of interest" description="Disordered" evidence="9">
    <location>
        <begin position="33"/>
        <end position="52"/>
    </location>
</feature>
<keyword evidence="3" id="KW-0805">Transcription regulation</keyword>
<comment type="caution">
    <text evidence="12">The sequence shown here is derived from an EMBL/GenBank/DDBJ whole genome shotgun (WGS) entry which is preliminary data.</text>
</comment>
<feature type="domain" description="Myb-like" evidence="10">
    <location>
        <begin position="102"/>
        <end position="152"/>
    </location>
</feature>
<dbReference type="CDD" id="cd00167">
    <property type="entry name" value="SANT"/>
    <property type="match status" value="2"/>
</dbReference>
<dbReference type="Gene3D" id="1.10.10.60">
    <property type="entry name" value="Homeodomain-like"/>
    <property type="match status" value="2"/>
</dbReference>
<keyword evidence="6" id="KW-0804">Transcription</keyword>
<proteinExistence type="predicted"/>
<keyword evidence="7" id="KW-0539">Nucleus</keyword>
<evidence type="ECO:0000256" key="8">
    <source>
        <dbReference type="SAM" id="Coils"/>
    </source>
</evidence>
<feature type="compositionally biased region" description="Polar residues" evidence="9">
    <location>
        <begin position="478"/>
        <end position="487"/>
    </location>
</feature>
<feature type="region of interest" description="Disordered" evidence="9">
    <location>
        <begin position="471"/>
        <end position="499"/>
    </location>
</feature>
<evidence type="ECO:0000256" key="4">
    <source>
        <dbReference type="ARBA" id="ARBA00023125"/>
    </source>
</evidence>
<evidence type="ECO:0000259" key="11">
    <source>
        <dbReference type="PROSITE" id="PS51294"/>
    </source>
</evidence>
<dbReference type="SMART" id="SM00717">
    <property type="entry name" value="SANT"/>
    <property type="match status" value="2"/>
</dbReference>
<dbReference type="InterPro" id="IPR009057">
    <property type="entry name" value="Homeodomain-like_sf"/>
</dbReference>
<keyword evidence="8" id="KW-0175">Coiled coil</keyword>
<dbReference type="FunFam" id="1.10.10.60:FF:000404">
    <property type="entry name" value="Transcription factor MYB97"/>
    <property type="match status" value="1"/>
</dbReference>
<feature type="domain" description="HTH myb-type" evidence="11">
    <location>
        <begin position="49"/>
        <end position="101"/>
    </location>
</feature>
<evidence type="ECO:0000256" key="7">
    <source>
        <dbReference type="ARBA" id="ARBA00023242"/>
    </source>
</evidence>
<dbReference type="GO" id="GO:0000976">
    <property type="term" value="F:transcription cis-regulatory region binding"/>
    <property type="evidence" value="ECO:0007669"/>
    <property type="project" value="UniProtKB-ARBA"/>
</dbReference>
<evidence type="ECO:0000256" key="9">
    <source>
        <dbReference type="SAM" id="MobiDB-lite"/>
    </source>
</evidence>
<dbReference type="GO" id="GO:0005634">
    <property type="term" value="C:nucleus"/>
    <property type="evidence" value="ECO:0007669"/>
    <property type="project" value="UniProtKB-SubCell"/>
</dbReference>
<feature type="domain" description="Myb-like" evidence="10">
    <location>
        <begin position="49"/>
        <end position="101"/>
    </location>
</feature>
<feature type="region of interest" description="Disordered" evidence="9">
    <location>
        <begin position="169"/>
        <end position="189"/>
    </location>
</feature>
<keyword evidence="5" id="KW-0010">Activator</keyword>
<feature type="compositionally biased region" description="Gly residues" evidence="9">
    <location>
        <begin position="38"/>
        <end position="48"/>
    </location>
</feature>
<dbReference type="PROSITE" id="PS51294">
    <property type="entry name" value="HTH_MYB"/>
    <property type="match status" value="2"/>
</dbReference>
<gene>
    <name evidence="12" type="ORF">RND71_013203</name>
</gene>
<dbReference type="GO" id="GO:0090406">
    <property type="term" value="C:pollen tube"/>
    <property type="evidence" value="ECO:0007669"/>
    <property type="project" value="UniProtKB-ARBA"/>
</dbReference>
<accession>A0AAE1SIJ5</accession>
<keyword evidence="4" id="KW-0238">DNA-binding</keyword>
<feature type="domain" description="HTH myb-type" evidence="11">
    <location>
        <begin position="102"/>
        <end position="156"/>
    </location>
</feature>
<reference evidence="12" key="1">
    <citation type="submission" date="2023-12" db="EMBL/GenBank/DDBJ databases">
        <title>Genome assembly of Anisodus tanguticus.</title>
        <authorList>
            <person name="Wang Y.-J."/>
        </authorList>
    </citation>
    <scope>NUCLEOTIDE SEQUENCE</scope>
    <source>
        <strain evidence="12">KB-2021</strain>
        <tissue evidence="12">Leaf</tissue>
    </source>
</reference>
<evidence type="ECO:0000256" key="6">
    <source>
        <dbReference type="ARBA" id="ARBA00023163"/>
    </source>
</evidence>
<dbReference type="GO" id="GO:0080092">
    <property type="term" value="P:regulation of pollen tube growth"/>
    <property type="evidence" value="ECO:0007669"/>
    <property type="project" value="UniProtKB-ARBA"/>
</dbReference>
<keyword evidence="13" id="KW-1185">Reference proteome</keyword>
<dbReference type="AlphaFoldDB" id="A0AAE1SIJ5"/>
<evidence type="ECO:0000256" key="5">
    <source>
        <dbReference type="ARBA" id="ARBA00023159"/>
    </source>
</evidence>
<protein>
    <submittedName>
        <fullName evidence="12">Uncharacterized protein</fullName>
    </submittedName>
</protein>
<dbReference type="GO" id="GO:0010597">
    <property type="term" value="P:green leaf volatile biosynthetic process"/>
    <property type="evidence" value="ECO:0007669"/>
    <property type="project" value="UniProtKB-ARBA"/>
</dbReference>
<name>A0AAE1SIJ5_9SOLA</name>
<dbReference type="Proteomes" id="UP001291623">
    <property type="component" value="Unassembled WGS sequence"/>
</dbReference>
<dbReference type="InterPro" id="IPR017930">
    <property type="entry name" value="Myb_dom"/>
</dbReference>
<evidence type="ECO:0000259" key="10">
    <source>
        <dbReference type="PROSITE" id="PS50090"/>
    </source>
</evidence>
<organism evidence="12 13">
    <name type="scientific">Anisodus tanguticus</name>
    <dbReference type="NCBI Taxonomy" id="243964"/>
    <lineage>
        <taxon>Eukaryota</taxon>
        <taxon>Viridiplantae</taxon>
        <taxon>Streptophyta</taxon>
        <taxon>Embryophyta</taxon>
        <taxon>Tracheophyta</taxon>
        <taxon>Spermatophyta</taxon>
        <taxon>Magnoliopsida</taxon>
        <taxon>eudicotyledons</taxon>
        <taxon>Gunneridae</taxon>
        <taxon>Pentapetalae</taxon>
        <taxon>asterids</taxon>
        <taxon>lamiids</taxon>
        <taxon>Solanales</taxon>
        <taxon>Solanaceae</taxon>
        <taxon>Solanoideae</taxon>
        <taxon>Hyoscyameae</taxon>
        <taxon>Anisodus</taxon>
    </lineage>
</organism>
<dbReference type="PANTHER" id="PTHR47995">
    <property type="entry name" value="TRANSCRIPTION FACTOR MYB33-RELATED"/>
    <property type="match status" value="1"/>
</dbReference>
<dbReference type="EMBL" id="JAVYJV010000006">
    <property type="protein sequence ID" value="KAK4369411.1"/>
    <property type="molecule type" value="Genomic_DNA"/>
</dbReference>
<dbReference type="SUPFAM" id="SSF46689">
    <property type="entry name" value="Homeodomain-like"/>
    <property type="match status" value="1"/>
</dbReference>
<dbReference type="PANTHER" id="PTHR47995:SF24">
    <property type="entry name" value="TRANSCRIPTION FACTOR RAX3"/>
    <property type="match status" value="1"/>
</dbReference>
<dbReference type="GO" id="GO:0003700">
    <property type="term" value="F:DNA-binding transcription factor activity"/>
    <property type="evidence" value="ECO:0007669"/>
    <property type="project" value="UniProtKB-ARBA"/>
</dbReference>
<keyword evidence="2" id="KW-0677">Repeat</keyword>
<evidence type="ECO:0000256" key="2">
    <source>
        <dbReference type="ARBA" id="ARBA00022737"/>
    </source>
</evidence>
<feature type="coiled-coil region" evidence="8">
    <location>
        <begin position="347"/>
        <end position="374"/>
    </location>
</feature>
<evidence type="ECO:0000313" key="13">
    <source>
        <dbReference type="Proteomes" id="UP001291623"/>
    </source>
</evidence>
<dbReference type="PROSITE" id="PS50090">
    <property type="entry name" value="MYB_LIKE"/>
    <property type="match status" value="2"/>
</dbReference>
<dbReference type="FunFam" id="1.10.10.60:FF:000001">
    <property type="entry name" value="MYB-related transcription factor"/>
    <property type="match status" value="1"/>
</dbReference>
<evidence type="ECO:0000256" key="1">
    <source>
        <dbReference type="ARBA" id="ARBA00004123"/>
    </source>
</evidence>
<evidence type="ECO:0000313" key="12">
    <source>
        <dbReference type="EMBL" id="KAK4369411.1"/>
    </source>
</evidence>
<dbReference type="InterPro" id="IPR001005">
    <property type="entry name" value="SANT/Myb"/>
</dbReference>
<sequence>MEQISHANITQITIILDLIQGIRWKKEGLMAPDDRGMKNGGGRNGGGSRQALKKGPWTAIEDAILMEYVKKHGEGNWNAVQRNARLMRCGKSCRLRWANHLRPNLKKGAFSPEEEKNIIELHAKLGNKWARMAAQLPGRTDNEIKNYWNTRLKRRQRAGLPIYPQELQSQNQQENNQPQSLVSSPFDSQRATYNNPPSLYLLDILNPSIMKPPITHQFPLNCNNIFRNPPKGLSLTLPSSMRNSQFSSLPTSVPNNNFDHGLSNSVPSFQQNYPNFSLTTRPLMGIPSNQNKLISGMDISTINYPSRQSSMPVTASSSENTCSDFGSSDANNYANVAGLSRGNSGLLEDLLEESQTLTRAVKIEENNYLDLQEEADDNKGKSLWEDYGLVEEEAGDQDEAILTEESVYSFAHGSDVTLNNNSDRLSPDPNSPAGIFLKKEGSLQGINQVDEDIMCLLDNFPLAVPVPDWYDERDDKNNSNGQSSNVDINHKAENQVESKSQVAPIRKTWITSFFIRNLANIL</sequence>
<dbReference type="GO" id="GO:0048235">
    <property type="term" value="P:pollen sperm cell differentiation"/>
    <property type="evidence" value="ECO:0007669"/>
    <property type="project" value="UniProtKB-ARBA"/>
</dbReference>